<evidence type="ECO:0000313" key="5">
    <source>
        <dbReference type="Proteomes" id="UP000016637"/>
    </source>
</evidence>
<dbReference type="Pfam" id="PF18655">
    <property type="entry name" value="SHIRT"/>
    <property type="match status" value="1"/>
</dbReference>
<dbReference type="InterPro" id="IPR043630">
    <property type="entry name" value="Sgo0707_N1"/>
</dbReference>
<dbReference type="eggNOG" id="ENOG5033H59">
    <property type="taxonomic scope" value="Bacteria"/>
</dbReference>
<evidence type="ECO:0000313" key="4">
    <source>
        <dbReference type="EMBL" id="ERK60265.1"/>
    </source>
</evidence>
<feature type="domain" description="Sgo0707-like N2" evidence="3">
    <location>
        <begin position="322"/>
        <end position="460"/>
    </location>
</feature>
<proteinExistence type="predicted"/>
<evidence type="ECO:0008006" key="6">
    <source>
        <dbReference type="Google" id="ProtNLM"/>
    </source>
</evidence>
<protein>
    <recommendedName>
        <fullName evidence="6">SHIRT domain-containing protein</fullName>
    </recommendedName>
</protein>
<evidence type="ECO:0000259" key="2">
    <source>
        <dbReference type="Pfam" id="PF18873"/>
    </source>
</evidence>
<accession>U2QBN5</accession>
<gene>
    <name evidence="4" type="ORF">HMPREF1983_00220</name>
</gene>
<dbReference type="HOGENOM" id="CLU_003249_1_0_9"/>
<dbReference type="Proteomes" id="UP000016637">
    <property type="component" value="Unassembled WGS sequence"/>
</dbReference>
<sequence>MIKAKPRLSKLKKLFAIILSIMVILSLFPAKKAAASVNEVKDDTDLAKINTYKFNLNINNATVVSKSDAVEETTLNNPWYEGNLKQLSGPLKNFALRVDKNNKGNQVFYKPLELKFSNVGEVYGKKVDAYLKFNKVTLHYLNNEVAKNALGKEGKTAVPFFQLSNFWGEGGNFEIGNLIYSEKKYDPYKDQNPTNLIKGAFWNDADITAELRYSDGSKTDLKLVMRPADIDVVDGSLRETFYIKNYSTSVDKRVINNRNKLNQVTEGDSTYWKATTTTEGDDQENNVSGLSVRSVDNKLNFGYHTTINCSTVFGLFVEGKIPAPKKTVDKPQVLAKAGEKIVYTGTFKVPTPGKDIIGPLSNLNLIDNFDDRLDFKSLKVDVDGKTLTENKDYTITTYGQTVIVNMGDEYLQRESAGKEIKVTYNMETNKKVEGKTSGIIDNIVTLKADNTLTPSNKVRTTLLYKKTHEFISGTPGKELPQSIKDLTPKTVERIPNGTVVHPDQPTKTKVTVKEGNWVFKGYDKETQTIDGQDVHFIGKWVLEEFTKPVKDVVNESGTTINGKVVKPGETLTYIVEYKNTTDQ</sequence>
<dbReference type="Pfam" id="PF18873">
    <property type="entry name" value="Sgo0707_N1"/>
    <property type="match status" value="1"/>
</dbReference>
<dbReference type="EMBL" id="AWVP01000014">
    <property type="protein sequence ID" value="ERK60265.1"/>
    <property type="molecule type" value="Genomic_DNA"/>
</dbReference>
<comment type="caution">
    <text evidence="4">The sequence shown here is derived from an EMBL/GenBank/DDBJ whole genome shotgun (WGS) entry which is preliminary data.</text>
</comment>
<feature type="non-terminal residue" evidence="4">
    <location>
        <position position="583"/>
    </location>
</feature>
<dbReference type="InterPro" id="IPR041030">
    <property type="entry name" value="SHIRT"/>
</dbReference>
<reference evidence="4 5" key="1">
    <citation type="submission" date="2013-08" db="EMBL/GenBank/DDBJ databases">
        <authorList>
            <person name="Weinstock G."/>
            <person name="Sodergren E."/>
            <person name="Wylie T."/>
            <person name="Fulton L."/>
            <person name="Fulton R."/>
            <person name="Fronick C."/>
            <person name="O'Laughlin M."/>
            <person name="Godfrey J."/>
            <person name="Miner T."/>
            <person name="Herter B."/>
            <person name="Appelbaum E."/>
            <person name="Cordes M."/>
            <person name="Lek S."/>
            <person name="Wollam A."/>
            <person name="Pepin K.H."/>
            <person name="Palsikar V.B."/>
            <person name="Mitreva M."/>
            <person name="Wilson R.K."/>
        </authorList>
    </citation>
    <scope>NUCLEOTIDE SEQUENCE [LARGE SCALE GENOMIC DNA]</scope>
    <source>
        <strain evidence="4 5">ATCC 700627</strain>
    </source>
</reference>
<dbReference type="Gene3D" id="2.60.40.740">
    <property type="match status" value="2"/>
</dbReference>
<feature type="domain" description="Sgo0707 N-terminal" evidence="2">
    <location>
        <begin position="36"/>
        <end position="316"/>
    </location>
</feature>
<dbReference type="AlphaFoldDB" id="U2QBN5"/>
<keyword evidence="5" id="KW-1185">Reference proteome</keyword>
<evidence type="ECO:0000259" key="3">
    <source>
        <dbReference type="Pfam" id="PF20623"/>
    </source>
</evidence>
<feature type="domain" description="SHIRT" evidence="1">
    <location>
        <begin position="464"/>
        <end position="542"/>
    </location>
</feature>
<dbReference type="Pfam" id="PF20623">
    <property type="entry name" value="Sgo0707_N2"/>
    <property type="match status" value="1"/>
</dbReference>
<organism evidence="4 5">
    <name type="scientific">Gemella bergeri ATCC 700627</name>
    <dbReference type="NCBI Taxonomy" id="1321820"/>
    <lineage>
        <taxon>Bacteria</taxon>
        <taxon>Bacillati</taxon>
        <taxon>Bacillota</taxon>
        <taxon>Bacilli</taxon>
        <taxon>Bacillales</taxon>
        <taxon>Gemellaceae</taxon>
        <taxon>Gemella</taxon>
    </lineage>
</organism>
<dbReference type="RefSeq" id="WP_021752527.1">
    <property type="nucleotide sequence ID" value="NZ_KI271809.1"/>
</dbReference>
<dbReference type="InterPro" id="IPR046473">
    <property type="entry name" value="Sgo0707-like_N2"/>
</dbReference>
<evidence type="ECO:0000259" key="1">
    <source>
        <dbReference type="Pfam" id="PF18655"/>
    </source>
</evidence>
<name>U2QBN5_9BACL</name>